<dbReference type="NCBIfam" id="TIGR03696">
    <property type="entry name" value="Rhs_assc_core"/>
    <property type="match status" value="1"/>
</dbReference>
<comment type="caution">
    <text evidence="1">The sequence shown here is derived from an EMBL/GenBank/DDBJ whole genome shotgun (WGS) entry which is preliminary data.</text>
</comment>
<evidence type="ECO:0008006" key="3">
    <source>
        <dbReference type="Google" id="ProtNLM"/>
    </source>
</evidence>
<dbReference type="RefSeq" id="WP_188616759.1">
    <property type="nucleotide sequence ID" value="NZ_BMLV01000001.1"/>
</dbReference>
<dbReference type="Gene3D" id="2.180.10.10">
    <property type="entry name" value="RHS repeat-associated core"/>
    <property type="match status" value="1"/>
</dbReference>
<name>A0ABQ2NHT9_9FLAO</name>
<dbReference type="EMBL" id="BMLV01000001">
    <property type="protein sequence ID" value="GGP02599.1"/>
    <property type="molecule type" value="Genomic_DNA"/>
</dbReference>
<keyword evidence="2" id="KW-1185">Reference proteome</keyword>
<proteinExistence type="predicted"/>
<evidence type="ECO:0000313" key="2">
    <source>
        <dbReference type="Proteomes" id="UP000620064"/>
    </source>
</evidence>
<evidence type="ECO:0000313" key="1">
    <source>
        <dbReference type="EMBL" id="GGP02599.1"/>
    </source>
</evidence>
<dbReference type="InterPro" id="IPR022385">
    <property type="entry name" value="Rhs_assc_core"/>
</dbReference>
<gene>
    <name evidence="1" type="ORF">GCM10010992_07730</name>
</gene>
<reference evidence="2" key="1">
    <citation type="journal article" date="2019" name="Int. J. Syst. Evol. Microbiol.">
        <title>The Global Catalogue of Microorganisms (GCM) 10K type strain sequencing project: providing services to taxonomists for standard genome sequencing and annotation.</title>
        <authorList>
            <consortium name="The Broad Institute Genomics Platform"/>
            <consortium name="The Broad Institute Genome Sequencing Center for Infectious Disease"/>
            <person name="Wu L."/>
            <person name="Ma J."/>
        </authorList>
    </citation>
    <scope>NUCLEOTIDE SEQUENCE [LARGE SCALE GENOMIC DNA]</scope>
    <source>
        <strain evidence="2">CGMCC 1.7656</strain>
    </source>
</reference>
<accession>A0ABQ2NHT9</accession>
<dbReference type="Proteomes" id="UP000620064">
    <property type="component" value="Unassembled WGS sequence"/>
</dbReference>
<sequence length="108" mass="12683">MKKSESFFEICERSSELDSETGYYYYGARYYNPRVSLWLNVDPLADYNPFYNSEHYIDGQHNGGVYISGNINPYIYCYQNPVRFIYPNGKQVDTNAPAAIKFYKNLLK</sequence>
<protein>
    <recommendedName>
        <fullName evidence="3">RHS repeat-associated core domain-containing protein</fullName>
    </recommendedName>
</protein>
<organism evidence="1 2">
    <name type="scientific">Cloacibacterium rupense</name>
    <dbReference type="NCBI Taxonomy" id="517423"/>
    <lineage>
        <taxon>Bacteria</taxon>
        <taxon>Pseudomonadati</taxon>
        <taxon>Bacteroidota</taxon>
        <taxon>Flavobacteriia</taxon>
        <taxon>Flavobacteriales</taxon>
        <taxon>Weeksellaceae</taxon>
    </lineage>
</organism>